<reference evidence="2" key="2">
    <citation type="journal article" date="2021" name="PeerJ">
        <title>Extensive microbial diversity within the chicken gut microbiome revealed by metagenomics and culture.</title>
        <authorList>
            <person name="Gilroy R."/>
            <person name="Ravi A."/>
            <person name="Getino M."/>
            <person name="Pursley I."/>
            <person name="Horton D.L."/>
            <person name="Alikhan N.F."/>
            <person name="Baker D."/>
            <person name="Gharbi K."/>
            <person name="Hall N."/>
            <person name="Watson M."/>
            <person name="Adriaenssens E.M."/>
            <person name="Foster-Nyarko E."/>
            <person name="Jarju S."/>
            <person name="Secka A."/>
            <person name="Antonio M."/>
            <person name="Oren A."/>
            <person name="Chaudhuri R.R."/>
            <person name="La Ragione R."/>
            <person name="Hildebrand F."/>
            <person name="Pallen M.J."/>
        </authorList>
    </citation>
    <scope>NUCLEOTIDE SEQUENCE</scope>
    <source>
        <strain evidence="2">4920</strain>
    </source>
</reference>
<feature type="transmembrane region" description="Helical" evidence="1">
    <location>
        <begin position="36"/>
        <end position="54"/>
    </location>
</feature>
<dbReference type="EMBL" id="DVOF01000113">
    <property type="protein sequence ID" value="HIV02682.1"/>
    <property type="molecule type" value="Genomic_DNA"/>
</dbReference>
<dbReference type="Proteomes" id="UP000886743">
    <property type="component" value="Unassembled WGS sequence"/>
</dbReference>
<evidence type="ECO:0000313" key="2">
    <source>
        <dbReference type="EMBL" id="HIV02682.1"/>
    </source>
</evidence>
<keyword evidence="1" id="KW-0812">Transmembrane</keyword>
<feature type="transmembrane region" description="Helical" evidence="1">
    <location>
        <begin position="74"/>
        <end position="94"/>
    </location>
</feature>
<name>A0A9D1T046_9FIRM</name>
<proteinExistence type="predicted"/>
<dbReference type="Gene3D" id="1.10.1760.20">
    <property type="match status" value="1"/>
</dbReference>
<dbReference type="NCBIfam" id="TIGR04518">
    <property type="entry name" value="ECF_S_folT_fam"/>
    <property type="match status" value="1"/>
</dbReference>
<feature type="transmembrane region" description="Helical" evidence="1">
    <location>
        <begin position="103"/>
        <end position="123"/>
    </location>
</feature>
<comment type="caution">
    <text evidence="2">The sequence shown here is derived from an EMBL/GenBank/DDBJ whole genome shotgun (WGS) entry which is preliminary data.</text>
</comment>
<dbReference type="AlphaFoldDB" id="A0A9D1T046"/>
<dbReference type="InterPro" id="IPR030949">
    <property type="entry name" value="ECF_S_folate_fam"/>
</dbReference>
<organism evidence="2 3">
    <name type="scientific">Candidatus Aphodoplasma excrementigallinarum</name>
    <dbReference type="NCBI Taxonomy" id="2840673"/>
    <lineage>
        <taxon>Bacteria</taxon>
        <taxon>Bacillati</taxon>
        <taxon>Bacillota</taxon>
        <taxon>Clostridia</taxon>
        <taxon>Eubacteriales</taxon>
        <taxon>Candidatus Aphodoplasma</taxon>
    </lineage>
</organism>
<sequence length="173" mass="19298">MQKKQWLRKLVFSGILIAVYIILAKFLSFSTPYAKVNLSFLPIALSAMLFGPWWSMATAAVADIVGTCFFEGGYFPLFTIDAVLYALLFALFLYKKEQTITRIVLCVVLQTVLVSIPLTPLWICIMNQSFVSYIPALATKSVASLITAVIKIVVLIPTCKYLYPRLTQITGGR</sequence>
<protein>
    <submittedName>
        <fullName evidence="2">Folate family ECF transporter S component</fullName>
    </submittedName>
</protein>
<keyword evidence="1" id="KW-1133">Transmembrane helix</keyword>
<dbReference type="GO" id="GO:0022857">
    <property type="term" value="F:transmembrane transporter activity"/>
    <property type="evidence" value="ECO:0007669"/>
    <property type="project" value="InterPro"/>
</dbReference>
<evidence type="ECO:0000256" key="1">
    <source>
        <dbReference type="SAM" id="Phobius"/>
    </source>
</evidence>
<dbReference type="InterPro" id="IPR024529">
    <property type="entry name" value="ECF_trnsprt_substrate-spec"/>
</dbReference>
<reference evidence="2" key="1">
    <citation type="submission" date="2020-10" db="EMBL/GenBank/DDBJ databases">
        <authorList>
            <person name="Gilroy R."/>
        </authorList>
    </citation>
    <scope>NUCLEOTIDE SEQUENCE</scope>
    <source>
        <strain evidence="2">4920</strain>
    </source>
</reference>
<evidence type="ECO:0000313" key="3">
    <source>
        <dbReference type="Proteomes" id="UP000886743"/>
    </source>
</evidence>
<feature type="transmembrane region" description="Helical" evidence="1">
    <location>
        <begin position="143"/>
        <end position="163"/>
    </location>
</feature>
<dbReference type="Pfam" id="PF12822">
    <property type="entry name" value="ECF_trnsprt"/>
    <property type="match status" value="1"/>
</dbReference>
<gene>
    <name evidence="2" type="ORF">IAC74_03840</name>
</gene>
<feature type="transmembrane region" description="Helical" evidence="1">
    <location>
        <begin position="6"/>
        <end position="24"/>
    </location>
</feature>
<keyword evidence="1" id="KW-0472">Membrane</keyword>
<accession>A0A9D1T046</accession>